<sequence>MNRFGPIGPPLVGYGAGLAGVACLCLVWFTLRRGGLFWARREITRAAEPRLFWSLVGLMSVLGVALLAIASTQYGPPPPYFR</sequence>
<comment type="caution">
    <text evidence="2">The sequence shown here is derived from an EMBL/GenBank/DDBJ whole genome shotgun (WGS) entry which is preliminary data.</text>
</comment>
<keyword evidence="1" id="KW-1133">Transmembrane helix</keyword>
<dbReference type="EMBL" id="JAUSVS010000001">
    <property type="protein sequence ID" value="MDQ0462869.1"/>
    <property type="molecule type" value="Genomic_DNA"/>
</dbReference>
<evidence type="ECO:0000256" key="1">
    <source>
        <dbReference type="SAM" id="Phobius"/>
    </source>
</evidence>
<proteinExistence type="predicted"/>
<dbReference type="PROSITE" id="PS51257">
    <property type="entry name" value="PROKAR_LIPOPROTEIN"/>
    <property type="match status" value="1"/>
</dbReference>
<protein>
    <submittedName>
        <fullName evidence="2">Peptidoglycan biosynthesis protein MviN/MurJ (Putative lipid II flippase)</fullName>
    </submittedName>
</protein>
<reference evidence="2 3" key="1">
    <citation type="submission" date="2023-07" db="EMBL/GenBank/DDBJ databases">
        <title>Genomic Encyclopedia of Type Strains, Phase IV (KMG-IV): sequencing the most valuable type-strain genomes for metagenomic binning, comparative biology and taxonomic classification.</title>
        <authorList>
            <person name="Goeker M."/>
        </authorList>
    </citation>
    <scope>NUCLEOTIDE SEQUENCE [LARGE SCALE GENOMIC DNA]</scope>
    <source>
        <strain evidence="2 3">DSM 18695</strain>
    </source>
</reference>
<organism evidence="2 3">
    <name type="scientific">Caulobacter ginsengisoli</name>
    <dbReference type="NCBI Taxonomy" id="400775"/>
    <lineage>
        <taxon>Bacteria</taxon>
        <taxon>Pseudomonadati</taxon>
        <taxon>Pseudomonadota</taxon>
        <taxon>Alphaproteobacteria</taxon>
        <taxon>Caulobacterales</taxon>
        <taxon>Caulobacteraceae</taxon>
        <taxon>Caulobacter</taxon>
    </lineage>
</organism>
<feature type="transmembrane region" description="Helical" evidence="1">
    <location>
        <begin position="51"/>
        <end position="74"/>
    </location>
</feature>
<name>A0ABU0IPC6_9CAUL</name>
<evidence type="ECO:0000313" key="3">
    <source>
        <dbReference type="Proteomes" id="UP001228905"/>
    </source>
</evidence>
<gene>
    <name evidence="2" type="ORF">QO010_000617</name>
</gene>
<keyword evidence="3" id="KW-1185">Reference proteome</keyword>
<evidence type="ECO:0000313" key="2">
    <source>
        <dbReference type="EMBL" id="MDQ0462869.1"/>
    </source>
</evidence>
<accession>A0ABU0IPC6</accession>
<keyword evidence="1" id="KW-0812">Transmembrane</keyword>
<dbReference type="Proteomes" id="UP001228905">
    <property type="component" value="Unassembled WGS sequence"/>
</dbReference>
<keyword evidence="1" id="KW-0472">Membrane</keyword>
<dbReference type="RefSeq" id="WP_307345819.1">
    <property type="nucleotide sequence ID" value="NZ_JAUSVS010000001.1"/>
</dbReference>
<feature type="transmembrane region" description="Helical" evidence="1">
    <location>
        <begin position="12"/>
        <end position="31"/>
    </location>
</feature>